<dbReference type="InterPro" id="IPR036922">
    <property type="entry name" value="Rieske_2Fe-2S_sf"/>
</dbReference>
<evidence type="ECO:0000256" key="1">
    <source>
        <dbReference type="ARBA" id="ARBA00022714"/>
    </source>
</evidence>
<keyword evidence="1" id="KW-0001">2Fe-2S</keyword>
<dbReference type="InterPro" id="IPR017941">
    <property type="entry name" value="Rieske_2Fe-2S"/>
</dbReference>
<gene>
    <name evidence="6" type="ORF">ACFODX_01720</name>
</gene>
<dbReference type="Proteomes" id="UP001595555">
    <property type="component" value="Unassembled WGS sequence"/>
</dbReference>
<evidence type="ECO:0000256" key="2">
    <source>
        <dbReference type="ARBA" id="ARBA00022723"/>
    </source>
</evidence>
<dbReference type="Gene3D" id="2.102.10.10">
    <property type="entry name" value="Rieske [2Fe-2S] iron-sulphur domain"/>
    <property type="match status" value="1"/>
</dbReference>
<organism evidence="6 7">
    <name type="scientific">Cellvibrio fontiphilus</name>
    <dbReference type="NCBI Taxonomy" id="1815559"/>
    <lineage>
        <taxon>Bacteria</taxon>
        <taxon>Pseudomonadati</taxon>
        <taxon>Pseudomonadota</taxon>
        <taxon>Gammaproteobacteria</taxon>
        <taxon>Cellvibrionales</taxon>
        <taxon>Cellvibrionaceae</taxon>
        <taxon>Cellvibrio</taxon>
    </lineage>
</organism>
<dbReference type="Pfam" id="PF00355">
    <property type="entry name" value="Rieske"/>
    <property type="match status" value="1"/>
</dbReference>
<evidence type="ECO:0000313" key="6">
    <source>
        <dbReference type="EMBL" id="MFC3114255.1"/>
    </source>
</evidence>
<sequence length="104" mass="11262">MPFVALEKLHQLYDGYRKAFTLDGQPLLLLQENGRPVLIKNACPHAGASLTYATASGNNIRCPLHGIEFDLHSGRSANPACGGRLQFIPLVYEANLLGVETTNA</sequence>
<comment type="caution">
    <text evidence="6">The sequence shown here is derived from an EMBL/GenBank/DDBJ whole genome shotgun (WGS) entry which is preliminary data.</text>
</comment>
<proteinExistence type="predicted"/>
<evidence type="ECO:0000259" key="5">
    <source>
        <dbReference type="PROSITE" id="PS51296"/>
    </source>
</evidence>
<evidence type="ECO:0000313" key="7">
    <source>
        <dbReference type="Proteomes" id="UP001595555"/>
    </source>
</evidence>
<dbReference type="SUPFAM" id="SSF50022">
    <property type="entry name" value="ISP domain"/>
    <property type="match status" value="1"/>
</dbReference>
<dbReference type="PROSITE" id="PS51296">
    <property type="entry name" value="RIESKE"/>
    <property type="match status" value="1"/>
</dbReference>
<evidence type="ECO:0000256" key="3">
    <source>
        <dbReference type="ARBA" id="ARBA00023004"/>
    </source>
</evidence>
<keyword evidence="7" id="KW-1185">Reference proteome</keyword>
<keyword evidence="3" id="KW-0408">Iron</keyword>
<feature type="domain" description="Rieske" evidence="5">
    <location>
        <begin position="4"/>
        <end position="99"/>
    </location>
</feature>
<protein>
    <submittedName>
        <fullName evidence="6">Rieske (2Fe-2S) protein</fullName>
    </submittedName>
</protein>
<keyword evidence="2" id="KW-0479">Metal-binding</keyword>
<accession>A0ABV7F9M4</accession>
<name>A0ABV7F9M4_9GAMM</name>
<dbReference type="RefSeq" id="WP_378115426.1">
    <property type="nucleotide sequence ID" value="NZ_JBHRTF010000001.1"/>
</dbReference>
<keyword evidence="4" id="KW-0411">Iron-sulfur</keyword>
<reference evidence="7" key="1">
    <citation type="journal article" date="2019" name="Int. J. Syst. Evol. Microbiol.">
        <title>The Global Catalogue of Microorganisms (GCM) 10K type strain sequencing project: providing services to taxonomists for standard genome sequencing and annotation.</title>
        <authorList>
            <consortium name="The Broad Institute Genomics Platform"/>
            <consortium name="The Broad Institute Genome Sequencing Center for Infectious Disease"/>
            <person name="Wu L."/>
            <person name="Ma J."/>
        </authorList>
    </citation>
    <scope>NUCLEOTIDE SEQUENCE [LARGE SCALE GENOMIC DNA]</scope>
    <source>
        <strain evidence="7">KCTC 52237</strain>
    </source>
</reference>
<evidence type="ECO:0000256" key="4">
    <source>
        <dbReference type="ARBA" id="ARBA00023014"/>
    </source>
</evidence>
<dbReference type="CDD" id="cd03467">
    <property type="entry name" value="Rieske"/>
    <property type="match status" value="1"/>
</dbReference>
<dbReference type="EMBL" id="JBHRTF010000001">
    <property type="protein sequence ID" value="MFC3114255.1"/>
    <property type="molecule type" value="Genomic_DNA"/>
</dbReference>